<keyword evidence="6" id="KW-0540">Nuclease</keyword>
<accession>A0ABP0E1K4</accession>
<keyword evidence="13" id="KW-1185">Reference proteome</keyword>
<comment type="similarity">
    <text evidence="3">Belongs to the LCL3 family.</text>
</comment>
<keyword evidence="8 12" id="KW-0378">Hydrolase</keyword>
<evidence type="ECO:0000256" key="3">
    <source>
        <dbReference type="ARBA" id="ARBA00005435"/>
    </source>
</evidence>
<dbReference type="SUPFAM" id="SSF50199">
    <property type="entry name" value="Staphylococcal nuclease"/>
    <property type="match status" value="1"/>
</dbReference>
<evidence type="ECO:0000313" key="12">
    <source>
        <dbReference type="EMBL" id="CAK7273136.1"/>
    </source>
</evidence>
<dbReference type="SMART" id="SM00318">
    <property type="entry name" value="SNc"/>
    <property type="match status" value="1"/>
</dbReference>
<keyword evidence="7 12" id="KW-0255">Endonuclease</keyword>
<name>A0ABP0E1K4_9PEZI</name>
<dbReference type="Proteomes" id="UP001642501">
    <property type="component" value="Unassembled WGS sequence"/>
</dbReference>
<feature type="compositionally biased region" description="Low complexity" evidence="10">
    <location>
        <begin position="18"/>
        <end position="36"/>
    </location>
</feature>
<dbReference type="Pfam" id="PF00565">
    <property type="entry name" value="SNase"/>
    <property type="match status" value="1"/>
</dbReference>
<dbReference type="InterPro" id="IPR016071">
    <property type="entry name" value="Staphylococal_nuclease_OB-fold"/>
</dbReference>
<proteinExistence type="inferred from homology"/>
<dbReference type="GO" id="GO:1990599">
    <property type="term" value="F:3' overhang single-stranded DNA endodeoxyribonuclease activity"/>
    <property type="evidence" value="ECO:0007669"/>
    <property type="project" value="UniProtKB-EC"/>
</dbReference>
<gene>
    <name evidence="12" type="primary">LCL3</name>
    <name evidence="12" type="ORF">SEPCBS57363_005502</name>
</gene>
<evidence type="ECO:0000256" key="6">
    <source>
        <dbReference type="ARBA" id="ARBA00022722"/>
    </source>
</evidence>
<feature type="compositionally biased region" description="Low complexity" evidence="10">
    <location>
        <begin position="363"/>
        <end position="382"/>
    </location>
</feature>
<feature type="compositionally biased region" description="Gly residues" evidence="10">
    <location>
        <begin position="388"/>
        <end position="398"/>
    </location>
</feature>
<feature type="region of interest" description="Disordered" evidence="10">
    <location>
        <begin position="257"/>
        <end position="278"/>
    </location>
</feature>
<feature type="region of interest" description="Disordered" evidence="10">
    <location>
        <begin position="298"/>
        <end position="406"/>
    </location>
</feature>
<comment type="caution">
    <text evidence="12">The sequence shown here is derived from an EMBL/GenBank/DDBJ whole genome shotgun (WGS) entry which is preliminary data.</text>
</comment>
<organism evidence="12 13">
    <name type="scientific">Sporothrix epigloea</name>
    <dbReference type="NCBI Taxonomy" id="1892477"/>
    <lineage>
        <taxon>Eukaryota</taxon>
        <taxon>Fungi</taxon>
        <taxon>Dikarya</taxon>
        <taxon>Ascomycota</taxon>
        <taxon>Pezizomycotina</taxon>
        <taxon>Sordariomycetes</taxon>
        <taxon>Sordariomycetidae</taxon>
        <taxon>Ophiostomatales</taxon>
        <taxon>Ophiostomataceae</taxon>
        <taxon>Sporothrix</taxon>
    </lineage>
</organism>
<dbReference type="InterPro" id="IPR035437">
    <property type="entry name" value="SNase_OB-fold_sf"/>
</dbReference>
<reference evidence="12 13" key="1">
    <citation type="submission" date="2024-01" db="EMBL/GenBank/DDBJ databases">
        <authorList>
            <person name="Allen C."/>
            <person name="Tagirdzhanova G."/>
        </authorList>
    </citation>
    <scope>NUCLEOTIDE SEQUENCE [LARGE SCALE GENOMIC DNA]</scope>
    <source>
        <strain evidence="12 13">CBS 573.63</strain>
    </source>
</reference>
<dbReference type="PROSITE" id="PS50830">
    <property type="entry name" value="TNASE_3"/>
    <property type="match status" value="1"/>
</dbReference>
<evidence type="ECO:0000256" key="9">
    <source>
        <dbReference type="ARBA" id="ARBA00022837"/>
    </source>
</evidence>
<evidence type="ECO:0000256" key="1">
    <source>
        <dbReference type="ARBA" id="ARBA00004167"/>
    </source>
</evidence>
<evidence type="ECO:0000259" key="11">
    <source>
        <dbReference type="PROSITE" id="PS50830"/>
    </source>
</evidence>
<feature type="compositionally biased region" description="Low complexity" evidence="10">
    <location>
        <begin position="298"/>
        <end position="348"/>
    </location>
</feature>
<evidence type="ECO:0000256" key="10">
    <source>
        <dbReference type="SAM" id="MobiDB-lite"/>
    </source>
</evidence>
<feature type="compositionally biased region" description="Pro residues" evidence="10">
    <location>
        <begin position="349"/>
        <end position="362"/>
    </location>
</feature>
<evidence type="ECO:0000256" key="7">
    <source>
        <dbReference type="ARBA" id="ARBA00022759"/>
    </source>
</evidence>
<comment type="subcellular location">
    <subcellularLocation>
        <location evidence="1">Membrane</location>
        <topology evidence="1">Single-pass membrane protein</topology>
    </subcellularLocation>
    <subcellularLocation>
        <location evidence="2">Mitochondrion</location>
    </subcellularLocation>
</comment>
<evidence type="ECO:0000256" key="5">
    <source>
        <dbReference type="ARBA" id="ARBA00014651"/>
    </source>
</evidence>
<dbReference type="PANTHER" id="PTHR12302:SF3">
    <property type="entry name" value="SERINE_THREONINE-PROTEIN KINASE 31"/>
    <property type="match status" value="1"/>
</dbReference>
<evidence type="ECO:0000313" key="13">
    <source>
        <dbReference type="Proteomes" id="UP001642501"/>
    </source>
</evidence>
<feature type="region of interest" description="Disordered" evidence="10">
    <location>
        <begin position="1"/>
        <end position="36"/>
    </location>
</feature>
<sequence>MRWPWSGRQSDKDADPLPESSVTSHTPESSSSSFTSHPAVKRFTSWTDSLNKTDWEHYRDPHTWVPPALAVGAALGISAFYRSYLRRIPTTNHIRPNFFRKRSLLGRVTSVGDGDNFHMFHTPGGRLAGWGWLRKVPSYRKDLKGKTIPVRIAGVDAPECAHFGRPAQPYSGEALDFLTQYLLGRRVRAYLYRRDQYDRVVARVIVRRFFFFKRDVGLEMVKRGLATCYEAKTGAEFGGRETQYRIAEARAKSRKKGLWSGQLGRNGVASPSGEIESPREFKTRMAALDVEAGVAATTASLAPSSSPAATTATTTTKAASSSSPSGSTVTSSTPSATSTTSTLPATSSTPPPPPPPSPPPSSPAKSAAPTSQTTTPPSTAAAGRSNPGLGGGRAGNWGKGPLPGKR</sequence>
<dbReference type="EMBL" id="CAWUOM010000124">
    <property type="protein sequence ID" value="CAK7273136.1"/>
    <property type="molecule type" value="Genomic_DNA"/>
</dbReference>
<dbReference type="PANTHER" id="PTHR12302">
    <property type="entry name" value="EBNA2 BINDING PROTEIN P100"/>
    <property type="match status" value="1"/>
</dbReference>
<dbReference type="Gene3D" id="2.40.50.90">
    <property type="match status" value="1"/>
</dbReference>
<evidence type="ECO:0000256" key="2">
    <source>
        <dbReference type="ARBA" id="ARBA00004173"/>
    </source>
</evidence>
<evidence type="ECO:0000256" key="8">
    <source>
        <dbReference type="ARBA" id="ARBA00022801"/>
    </source>
</evidence>
<keyword evidence="9" id="KW-0106">Calcium</keyword>
<protein>
    <recommendedName>
        <fullName evidence="4">Probable endonuclease LCL3</fullName>
    </recommendedName>
    <alternativeName>
        <fullName evidence="5">Probable endonuclease lcl3</fullName>
    </alternativeName>
</protein>
<evidence type="ECO:0000256" key="4">
    <source>
        <dbReference type="ARBA" id="ARBA00013404"/>
    </source>
</evidence>
<feature type="domain" description="TNase-like" evidence="11">
    <location>
        <begin position="102"/>
        <end position="261"/>
    </location>
</feature>